<protein>
    <submittedName>
        <fullName evidence="3">Uncharacterized protein</fullName>
    </submittedName>
</protein>
<dbReference type="Proteomes" id="UP000722791">
    <property type="component" value="Unassembled WGS sequence"/>
</dbReference>
<keyword evidence="5" id="KW-1185">Reference proteome</keyword>
<reference evidence="3" key="1">
    <citation type="journal article" date="2021" name="Proc. Natl. Acad. Sci. U.S.A.">
        <title>Three genomes in the algal genus Volvox reveal the fate of a haploid sex-determining region after a transition to homothallism.</title>
        <authorList>
            <person name="Yamamoto K."/>
            <person name="Hamaji T."/>
            <person name="Kawai-Toyooka H."/>
            <person name="Matsuzaki R."/>
            <person name="Takahashi F."/>
            <person name="Nishimura Y."/>
            <person name="Kawachi M."/>
            <person name="Noguchi H."/>
            <person name="Minakuchi Y."/>
            <person name="Umen J.G."/>
            <person name="Toyoda A."/>
            <person name="Nozaki H."/>
        </authorList>
    </citation>
    <scope>NUCLEOTIDE SEQUENCE</scope>
    <source>
        <strain evidence="3">NIES-3785</strain>
        <strain evidence="2">NIES-3786</strain>
    </source>
</reference>
<evidence type="ECO:0000313" key="3">
    <source>
        <dbReference type="EMBL" id="GIM03520.1"/>
    </source>
</evidence>
<evidence type="ECO:0000313" key="2">
    <source>
        <dbReference type="EMBL" id="GIL82708.1"/>
    </source>
</evidence>
<evidence type="ECO:0000313" key="5">
    <source>
        <dbReference type="Proteomes" id="UP000747110"/>
    </source>
</evidence>
<dbReference type="AlphaFoldDB" id="A0A8J4GAF4"/>
<feature type="compositionally biased region" description="Low complexity" evidence="1">
    <location>
        <begin position="193"/>
        <end position="207"/>
    </location>
</feature>
<evidence type="ECO:0000256" key="1">
    <source>
        <dbReference type="SAM" id="MobiDB-lite"/>
    </source>
</evidence>
<feature type="region of interest" description="Disordered" evidence="1">
    <location>
        <begin position="186"/>
        <end position="253"/>
    </location>
</feature>
<feature type="region of interest" description="Disordered" evidence="1">
    <location>
        <begin position="357"/>
        <end position="382"/>
    </location>
</feature>
<organism evidence="3 4">
    <name type="scientific">Volvox reticuliferus</name>
    <dbReference type="NCBI Taxonomy" id="1737510"/>
    <lineage>
        <taxon>Eukaryota</taxon>
        <taxon>Viridiplantae</taxon>
        <taxon>Chlorophyta</taxon>
        <taxon>core chlorophytes</taxon>
        <taxon>Chlorophyceae</taxon>
        <taxon>CS clade</taxon>
        <taxon>Chlamydomonadales</taxon>
        <taxon>Volvocaceae</taxon>
        <taxon>Volvox</taxon>
    </lineage>
</organism>
<name>A0A8J4GAF4_9CHLO</name>
<evidence type="ECO:0000313" key="4">
    <source>
        <dbReference type="Proteomes" id="UP000722791"/>
    </source>
</evidence>
<proteinExistence type="predicted"/>
<dbReference type="EMBL" id="BNCP01000025">
    <property type="protein sequence ID" value="GIL82708.1"/>
    <property type="molecule type" value="Genomic_DNA"/>
</dbReference>
<dbReference type="PANTHER" id="PTHR35716">
    <property type="entry name" value="OS05G0574700 PROTEIN-RELATED"/>
    <property type="match status" value="1"/>
</dbReference>
<accession>A0A8J4GAF4</accession>
<sequence length="497" mass="52883">MYIMNSFKQHRSAFGRQCRPVRQALQAQCLHKALRPPAKGPITAPTDVIYECLTLLRRPDLESLVPFFPAATFNPSIRCVRVEVGGQMVEESGPLACCHHFMDTAARRVLPGHLLRRCRVLSSVQLGDTCQMRVALTARTGEEAVFIWRLRWAAEDAAAATAAADAAAVVGSLRAATASSRSEYEGAQAGGCQQHQHQQQRQTQTTQPSTLQCSGDSSQQQRSAASPSSHLGPTADPIADSERGLDQPEAASSSAATTLYTATDSCTSSCSCNSSGSNSAGDLYGRNAKGGRRQASGSLPFELFSLKSPVGATTSGSGVYDSVGSGGGSYGQAADRRQPQQQLLQHGVTTWIVESIRRDDSHDEEEMPSPSPLGRGPHPRCSPEQLVKAQLAALRRGDLTGAASFNLWSRSTSGGWDLHLSAFKAMLRQPSYHVLLTSDGAELGPSALLSGRRMVQEVRLLSSKGGGSGGSGSSSVTYQLCMQASGCWLVEGIRTMQ</sequence>
<feature type="compositionally biased region" description="Low complexity" evidence="1">
    <location>
        <begin position="217"/>
        <end position="229"/>
    </location>
</feature>
<dbReference type="Proteomes" id="UP000747110">
    <property type="component" value="Unassembled WGS sequence"/>
</dbReference>
<dbReference type="EMBL" id="BNCQ01000014">
    <property type="protein sequence ID" value="GIM03520.1"/>
    <property type="molecule type" value="Genomic_DNA"/>
</dbReference>
<dbReference type="OrthoDB" id="548719at2759"/>
<comment type="caution">
    <text evidence="3">The sequence shown here is derived from an EMBL/GenBank/DDBJ whole genome shotgun (WGS) entry which is preliminary data.</text>
</comment>
<gene>
    <name evidence="2" type="ORF">Vretifemale_11554</name>
    <name evidence="3" type="ORF">Vretimale_8276</name>
</gene>